<comment type="caution">
    <text evidence="1">The sequence shown here is derived from an EMBL/GenBank/DDBJ whole genome shotgun (WGS) entry which is preliminary data.</text>
</comment>
<sequence length="77" mass="8393">MRAKALQPLTMKLVLLITLLVLTPICLYDRKKKCCNVSGADVCGSYLQSTMPADLPCLQDREPGPLKNAYASGMYGT</sequence>
<reference evidence="1" key="1">
    <citation type="submission" date="2022-12" db="EMBL/GenBank/DDBJ databases">
        <title>Isolation and characterisation of novel Methanocorpusculum spp. from native Australian herbivores indicates the genus is ancestrally host-associated.</title>
        <authorList>
            <person name="Volmer J.G."/>
            <person name="Soo R.M."/>
            <person name="Evans P.N."/>
            <person name="Hoedt E.C."/>
            <person name="Astorga Alsina A.L."/>
            <person name="Woodcroft B.J."/>
            <person name="Tyson G.W."/>
            <person name="Hugenholtz P."/>
            <person name="Morrison M."/>
        </authorList>
    </citation>
    <scope>NUCLEOTIDE SEQUENCE</scope>
    <source>
        <strain evidence="1">MG</strain>
    </source>
</reference>
<evidence type="ECO:0000313" key="1">
    <source>
        <dbReference type="EMBL" id="MCZ0859999.1"/>
    </source>
</evidence>
<organism evidence="1 2">
    <name type="scientific">Methanocorpusculum petauri</name>
    <dbReference type="NCBI Taxonomy" id="3002863"/>
    <lineage>
        <taxon>Archaea</taxon>
        <taxon>Methanobacteriati</taxon>
        <taxon>Methanobacteriota</taxon>
        <taxon>Stenosarchaea group</taxon>
        <taxon>Methanomicrobia</taxon>
        <taxon>Methanomicrobiales</taxon>
        <taxon>Methanocorpusculaceae</taxon>
        <taxon>Methanocorpusculum</taxon>
    </lineage>
</organism>
<gene>
    <name evidence="1" type="ORF">O0S10_01990</name>
</gene>
<accession>A0ABT4IF63</accession>
<keyword evidence="2" id="KW-1185">Reference proteome</keyword>
<protein>
    <submittedName>
        <fullName evidence="1">Uncharacterized protein</fullName>
    </submittedName>
</protein>
<proteinExistence type="predicted"/>
<dbReference type="RefSeq" id="WP_268924223.1">
    <property type="nucleotide sequence ID" value="NZ_JAPTGB010000003.1"/>
</dbReference>
<name>A0ABT4IF63_9EURY</name>
<dbReference type="EMBL" id="JAPTGB010000003">
    <property type="protein sequence ID" value="MCZ0859999.1"/>
    <property type="molecule type" value="Genomic_DNA"/>
</dbReference>
<dbReference type="Proteomes" id="UP001141422">
    <property type="component" value="Unassembled WGS sequence"/>
</dbReference>
<evidence type="ECO:0000313" key="2">
    <source>
        <dbReference type="Proteomes" id="UP001141422"/>
    </source>
</evidence>